<dbReference type="Proteomes" id="UP000689195">
    <property type="component" value="Unassembled WGS sequence"/>
</dbReference>
<dbReference type="AlphaFoldDB" id="A0A8S1SLL5"/>
<name>A0A8S1SLL5_9CILI</name>
<accession>A0A8S1SLL5</accession>
<gene>
    <name evidence="1" type="ORF">PPENT_87.1.T0090296</name>
</gene>
<organism evidence="1 2">
    <name type="scientific">Paramecium pentaurelia</name>
    <dbReference type="NCBI Taxonomy" id="43138"/>
    <lineage>
        <taxon>Eukaryota</taxon>
        <taxon>Sar</taxon>
        <taxon>Alveolata</taxon>
        <taxon>Ciliophora</taxon>
        <taxon>Intramacronucleata</taxon>
        <taxon>Oligohymenophorea</taxon>
        <taxon>Peniculida</taxon>
        <taxon>Parameciidae</taxon>
        <taxon>Paramecium</taxon>
    </lineage>
</organism>
<protein>
    <submittedName>
        <fullName evidence="1">Uncharacterized protein</fullName>
    </submittedName>
</protein>
<reference evidence="1" key="1">
    <citation type="submission" date="2021-01" db="EMBL/GenBank/DDBJ databases">
        <authorList>
            <consortium name="Genoscope - CEA"/>
            <person name="William W."/>
        </authorList>
    </citation>
    <scope>NUCLEOTIDE SEQUENCE</scope>
</reference>
<evidence type="ECO:0000313" key="2">
    <source>
        <dbReference type="Proteomes" id="UP000689195"/>
    </source>
</evidence>
<proteinExistence type="predicted"/>
<evidence type="ECO:0000313" key="1">
    <source>
        <dbReference type="EMBL" id="CAD8140818.1"/>
    </source>
</evidence>
<dbReference type="OrthoDB" id="308634at2759"/>
<sequence length="363" mass="42846">MSKSSKLSISPLKSQQSLFPTISFKTSESPSKDLIPPTNYMLFQQKQDKIATNQMKNSKQLNQERAETIYKYLRQLVLAKIDYNKEKSNIQYQDPITDSKDTIKHFQESNSSFHYLKKIDNKLSKQKFKRSSKSCIDLTAQDNLCNQIQNNCIIEQDQEQEDCEHNFSHIIKNQLNISPNLYNNFKHNKIYKLSPQNQSNVVLDFNQQNKEYREKNYQIIHMIKNVQQDLLRQRDEDRQKLEKDYKLQKILRQKERKEGLYNAQVGLKDRKFKLLLNALKGSQNKQVQDHLVLNIKRKNNNIGNQSSIISRQSSFQQYNLNYITDNEKLIRKISQISDVCSSETSLDSKCQIQFTKKINYKPT</sequence>
<dbReference type="EMBL" id="CAJJDO010000009">
    <property type="protein sequence ID" value="CAD8140818.1"/>
    <property type="molecule type" value="Genomic_DNA"/>
</dbReference>
<comment type="caution">
    <text evidence="1">The sequence shown here is derived from an EMBL/GenBank/DDBJ whole genome shotgun (WGS) entry which is preliminary data.</text>
</comment>
<keyword evidence="2" id="KW-1185">Reference proteome</keyword>